<dbReference type="SUPFAM" id="SSF69572">
    <property type="entry name" value="Activating enzymes of the ubiquitin-like proteins"/>
    <property type="match status" value="1"/>
</dbReference>
<evidence type="ECO:0000313" key="14">
    <source>
        <dbReference type="WBParaSite" id="Pan_g12779.t1"/>
    </source>
</evidence>
<evidence type="ECO:0000256" key="5">
    <source>
        <dbReference type="ARBA" id="ARBA00022741"/>
    </source>
</evidence>
<evidence type="ECO:0000256" key="10">
    <source>
        <dbReference type="PROSITE-ProRule" id="PRU10132"/>
    </source>
</evidence>
<dbReference type="Gene3D" id="3.40.50.720">
    <property type="entry name" value="NAD(P)-binding Rossmann-like Domain"/>
    <property type="match status" value="1"/>
</dbReference>
<dbReference type="Gene3D" id="3.10.290.20">
    <property type="entry name" value="Ubiquitin-like 2 activating enzyme e1b. Chain: B, domain 3"/>
    <property type="match status" value="1"/>
</dbReference>
<evidence type="ECO:0000256" key="4">
    <source>
        <dbReference type="ARBA" id="ARBA00022598"/>
    </source>
</evidence>
<keyword evidence="7 11" id="KW-0067">ATP-binding</keyword>
<dbReference type="InterPro" id="IPR045886">
    <property type="entry name" value="ThiF/MoeB/HesA"/>
</dbReference>
<dbReference type="InterPro" id="IPR033127">
    <property type="entry name" value="UBQ-activ_enz_E1_Cys_AS"/>
</dbReference>
<dbReference type="SMART" id="SM01181">
    <property type="entry name" value="E2_bind"/>
    <property type="match status" value="1"/>
</dbReference>
<evidence type="ECO:0000256" key="3">
    <source>
        <dbReference type="ARBA" id="ARBA00015203"/>
    </source>
</evidence>
<dbReference type="Gene3D" id="1.10.10.520">
    <property type="entry name" value="Ubiquitin activating enzymes (Uba3). Chain: B, domain 2"/>
    <property type="match status" value="1"/>
</dbReference>
<dbReference type="PANTHER" id="PTHR10953">
    <property type="entry name" value="UBIQUITIN-ACTIVATING ENZYME E1"/>
    <property type="match status" value="1"/>
</dbReference>
<comment type="similarity">
    <text evidence="2 11">Belongs to the ubiquitin-activating E1 family. UBA3 subfamily.</text>
</comment>
<dbReference type="EC" id="6.2.1.64" evidence="8 11"/>
<evidence type="ECO:0000256" key="1">
    <source>
        <dbReference type="ARBA" id="ARBA00005032"/>
    </source>
</evidence>
<comment type="function">
    <text evidence="11">Catalytic subunit of the dimeric E1 enzyme, which activates NEDD8.</text>
</comment>
<dbReference type="Pfam" id="PF08825">
    <property type="entry name" value="E2_bind"/>
    <property type="match status" value="1"/>
</dbReference>
<comment type="catalytic activity">
    <reaction evidence="9 11">
        <text>ATP + [NEDD8 protein] + [E1 NEDD8-activating enzyme]-L-cysteine = AMP + diphosphate + [E1 NEDD8-activating enzyme]-S-[NEDD8 protein]-yl-L-cysteine.</text>
        <dbReference type="EC" id="6.2.1.64"/>
    </reaction>
</comment>
<dbReference type="GO" id="GO:0005634">
    <property type="term" value="C:nucleus"/>
    <property type="evidence" value="ECO:0007669"/>
    <property type="project" value="TreeGrafter"/>
</dbReference>
<dbReference type="UniPathway" id="UPA00885"/>
<proteinExistence type="inferred from homology"/>
<dbReference type="Pfam" id="PF00899">
    <property type="entry name" value="ThiF"/>
    <property type="match status" value="1"/>
</dbReference>
<keyword evidence="13" id="KW-1185">Reference proteome</keyword>
<evidence type="ECO:0000256" key="7">
    <source>
        <dbReference type="ARBA" id="ARBA00022840"/>
    </source>
</evidence>
<dbReference type="PANTHER" id="PTHR10953:SF6">
    <property type="entry name" value="NEDD8-ACTIVATING ENZYME E1 CATALYTIC SUBUNIT"/>
    <property type="match status" value="1"/>
</dbReference>
<dbReference type="InterPro" id="IPR000594">
    <property type="entry name" value="ThiF_NAD_FAD-bd"/>
</dbReference>
<feature type="domain" description="E2 binding" evidence="12">
    <location>
        <begin position="352"/>
        <end position="435"/>
    </location>
</feature>
<sequence length="436" mass="48467">MTEEAYISEDEGQHDQFKDVRRLTDRESAFAHPEFEAGVHNFESVQKCRILIVGAGGLGCEILKNLALMGFKKIDIIDMDTIDLSNLNRQFLFRNADIGKYKAETAANFVNKRVNGVEVTAHNVPIQDKPLDFYRQFGMIICGLDSITARRWLNTTMVNLVDVDSSGEPDFSTMVPLIDGGTEGFKGNARVILPYLTPCVECTLDLYPPQVNFPLCTIAHTPRLPEHCVEYVKVIQWDEVKPFGEEAIDGDNPEHLEWITAKAMERAEKYGIRGVDFRLTQGVVKRIIPAVASTNAVIAGACAIEAFKLASNTAISLNNYLNFSDIDGAFYGSVTLERNPSCIVCSQSRLAIEAAPSDTFEAFLTTIKDRFQLKSPSVRSAETVLYMINDLLPEITESSKLNLTKSLKELNLADGDELHINDESLKGITLRVAYPN</sequence>
<feature type="active site" description="Glycyl thioester intermediate" evidence="10">
    <location>
        <position position="216"/>
    </location>
</feature>
<evidence type="ECO:0000259" key="12">
    <source>
        <dbReference type="SMART" id="SM01181"/>
    </source>
</evidence>
<keyword evidence="4 11" id="KW-0436">Ligase</keyword>
<organism evidence="13 14">
    <name type="scientific">Panagrellus redivivus</name>
    <name type="common">Microworm</name>
    <dbReference type="NCBI Taxonomy" id="6233"/>
    <lineage>
        <taxon>Eukaryota</taxon>
        <taxon>Metazoa</taxon>
        <taxon>Ecdysozoa</taxon>
        <taxon>Nematoda</taxon>
        <taxon>Chromadorea</taxon>
        <taxon>Rhabditida</taxon>
        <taxon>Tylenchina</taxon>
        <taxon>Panagrolaimomorpha</taxon>
        <taxon>Panagrolaimoidea</taxon>
        <taxon>Panagrolaimidae</taxon>
        <taxon>Panagrellus</taxon>
    </lineage>
</organism>
<dbReference type="InterPro" id="IPR035985">
    <property type="entry name" value="Ubiquitin-activating_enz"/>
</dbReference>
<dbReference type="GO" id="GO:0045116">
    <property type="term" value="P:protein neddylation"/>
    <property type="evidence" value="ECO:0007669"/>
    <property type="project" value="UniProtKB-UniRule"/>
</dbReference>
<name>A0A7E4UUT1_PANRE</name>
<keyword evidence="5 11" id="KW-0547">Nucleotide-binding</keyword>
<dbReference type="FunFam" id="1.10.10.520:FF:000001">
    <property type="entry name" value="NEDD8-activating enzyme E1 catalytic subunit"/>
    <property type="match status" value="1"/>
</dbReference>
<dbReference type="Proteomes" id="UP000492821">
    <property type="component" value="Unassembled WGS sequence"/>
</dbReference>
<reference evidence="13" key="1">
    <citation type="journal article" date="2013" name="Genetics">
        <title>The draft genome and transcriptome of Panagrellus redivivus are shaped by the harsh demands of a free-living lifestyle.</title>
        <authorList>
            <person name="Srinivasan J."/>
            <person name="Dillman A.R."/>
            <person name="Macchietto M.G."/>
            <person name="Heikkinen L."/>
            <person name="Lakso M."/>
            <person name="Fracchia K.M."/>
            <person name="Antoshechkin I."/>
            <person name="Mortazavi A."/>
            <person name="Wong G."/>
            <person name="Sternberg P.W."/>
        </authorList>
    </citation>
    <scope>NUCLEOTIDE SEQUENCE [LARGE SCALE GENOMIC DNA]</scope>
    <source>
        <strain evidence="13">MT8872</strain>
    </source>
</reference>
<dbReference type="GO" id="GO:0005737">
    <property type="term" value="C:cytoplasm"/>
    <property type="evidence" value="ECO:0007669"/>
    <property type="project" value="TreeGrafter"/>
</dbReference>
<dbReference type="InterPro" id="IPR014929">
    <property type="entry name" value="E2-binding"/>
</dbReference>
<dbReference type="InterPro" id="IPR030468">
    <property type="entry name" value="Uba3_N"/>
</dbReference>
<comment type="pathway">
    <text evidence="1 11">Protein modification; protein neddylation.</text>
</comment>
<dbReference type="GO" id="GO:0019781">
    <property type="term" value="F:NEDD8 activating enzyme activity"/>
    <property type="evidence" value="ECO:0007669"/>
    <property type="project" value="UniProtKB-UniRule"/>
</dbReference>
<evidence type="ECO:0000256" key="11">
    <source>
        <dbReference type="RuleBase" id="RU368009"/>
    </source>
</evidence>
<evidence type="ECO:0000256" key="6">
    <source>
        <dbReference type="ARBA" id="ARBA00022786"/>
    </source>
</evidence>
<reference evidence="14" key="2">
    <citation type="submission" date="2020-10" db="UniProtKB">
        <authorList>
            <consortium name="WormBaseParasite"/>
        </authorList>
    </citation>
    <scope>IDENTIFICATION</scope>
</reference>
<dbReference type="WBParaSite" id="Pan_g12779.t1">
    <property type="protein sequence ID" value="Pan_g12779.t1"/>
    <property type="gene ID" value="Pan_g12779"/>
</dbReference>
<dbReference type="GO" id="GO:0005524">
    <property type="term" value="F:ATP binding"/>
    <property type="evidence" value="ECO:0007669"/>
    <property type="project" value="UniProtKB-UniRule"/>
</dbReference>
<dbReference type="InterPro" id="IPR023318">
    <property type="entry name" value="Ub_act_enz_dom_a_sf"/>
</dbReference>
<protein>
    <recommendedName>
        <fullName evidence="3 11">NEDD8-activating enzyme E1 catalytic subunit</fullName>
        <ecNumber evidence="8 11">6.2.1.64</ecNumber>
    </recommendedName>
</protein>
<accession>A0A7E4UUT1</accession>
<evidence type="ECO:0000256" key="2">
    <source>
        <dbReference type="ARBA" id="ARBA00006310"/>
    </source>
</evidence>
<dbReference type="AlphaFoldDB" id="A0A7E4UUT1"/>
<evidence type="ECO:0000256" key="9">
    <source>
        <dbReference type="ARBA" id="ARBA00024626"/>
    </source>
</evidence>
<dbReference type="PROSITE" id="PS00865">
    <property type="entry name" value="UBIQUITIN_ACTIVAT_2"/>
    <property type="match status" value="1"/>
</dbReference>
<keyword evidence="6 11" id="KW-0833">Ubl conjugation pathway</keyword>
<dbReference type="CDD" id="cd01488">
    <property type="entry name" value="Uba3_RUB"/>
    <property type="match status" value="1"/>
</dbReference>
<evidence type="ECO:0000256" key="8">
    <source>
        <dbReference type="ARBA" id="ARBA00023624"/>
    </source>
</evidence>
<evidence type="ECO:0000313" key="13">
    <source>
        <dbReference type="Proteomes" id="UP000492821"/>
    </source>
</evidence>